<comment type="similarity">
    <text evidence="3">Belongs to the gas vesicle GvpF/GvpL family.</text>
</comment>
<comment type="subcellular location">
    <subcellularLocation>
        <location evidence="2">Gas vesicle</location>
    </subcellularLocation>
</comment>
<organism evidence="4 5">
    <name type="scientific">Metabacillus idriensis</name>
    <dbReference type="NCBI Taxonomy" id="324768"/>
    <lineage>
        <taxon>Bacteria</taxon>
        <taxon>Bacillati</taxon>
        <taxon>Bacillota</taxon>
        <taxon>Bacilli</taxon>
        <taxon>Bacillales</taxon>
        <taxon>Bacillaceae</taxon>
        <taxon>Metabacillus</taxon>
    </lineage>
</organism>
<dbReference type="GO" id="GO:0031411">
    <property type="term" value="C:gas vesicle"/>
    <property type="evidence" value="ECO:0007669"/>
    <property type="project" value="UniProtKB-SubCell"/>
</dbReference>
<dbReference type="InterPro" id="IPR009430">
    <property type="entry name" value="GvpL/GvpF"/>
</dbReference>
<evidence type="ECO:0000313" key="4">
    <source>
        <dbReference type="EMBL" id="MRX56642.1"/>
    </source>
</evidence>
<dbReference type="PANTHER" id="PTHR36852:SF1">
    <property type="entry name" value="PROTEIN GVPL 2"/>
    <property type="match status" value="1"/>
</dbReference>
<dbReference type="PANTHER" id="PTHR36852">
    <property type="entry name" value="PROTEIN GVPL 2"/>
    <property type="match status" value="1"/>
</dbReference>
<protein>
    <submittedName>
        <fullName evidence="4">Gas vesicle protein GvpL</fullName>
    </submittedName>
</protein>
<proteinExistence type="inferred from homology"/>
<reference evidence="4 5" key="1">
    <citation type="submission" date="2019-11" db="EMBL/GenBank/DDBJ databases">
        <title>Bacillus idriensis genome.</title>
        <authorList>
            <person name="Konopka E.N."/>
            <person name="Newman J.D."/>
        </authorList>
    </citation>
    <scope>NUCLEOTIDE SEQUENCE [LARGE SCALE GENOMIC DNA]</scope>
    <source>
        <strain evidence="4 5">DSM 19097</strain>
    </source>
</reference>
<evidence type="ECO:0000256" key="3">
    <source>
        <dbReference type="ARBA" id="ARBA00035643"/>
    </source>
</evidence>
<evidence type="ECO:0000256" key="2">
    <source>
        <dbReference type="ARBA" id="ARBA00035108"/>
    </source>
</evidence>
<name>A0A6I2MHN0_9BACI</name>
<dbReference type="Pfam" id="PF06386">
    <property type="entry name" value="GvpL_GvpF"/>
    <property type="match status" value="1"/>
</dbReference>
<accession>A0A6I2MHN0</accession>
<gene>
    <name evidence="4" type="ORF">GJU41_22105</name>
</gene>
<comment type="caution">
    <text evidence="4">The sequence shown here is derived from an EMBL/GenBank/DDBJ whole genome shotgun (WGS) entry which is preliminary data.</text>
</comment>
<dbReference type="GO" id="GO:0031412">
    <property type="term" value="P:gas vesicle organization"/>
    <property type="evidence" value="ECO:0007669"/>
    <property type="project" value="InterPro"/>
</dbReference>
<dbReference type="EMBL" id="WKKF01000015">
    <property type="protein sequence ID" value="MRX56642.1"/>
    <property type="molecule type" value="Genomic_DNA"/>
</dbReference>
<dbReference type="Proteomes" id="UP000441585">
    <property type="component" value="Unassembled WGS sequence"/>
</dbReference>
<keyword evidence="5" id="KW-1185">Reference proteome</keyword>
<dbReference type="RefSeq" id="WP_154319615.1">
    <property type="nucleotide sequence ID" value="NZ_CAJGAA010000005.1"/>
</dbReference>
<evidence type="ECO:0000256" key="1">
    <source>
        <dbReference type="ARBA" id="ARBA00022987"/>
    </source>
</evidence>
<sequence length="271" mass="31450">MGDLIYLYGLIPTEEEALQQLFPSLTGFDGKRKLYTILIDNVTAVVCELDSDDYSEEAIKDKIDSDMEWLQEKALHHHETVAALYKCFTIIPLKFCTIYKNEESLQQTIQSNVSQIEETLSMLQGNEEWNVKIYSDDKELKKQISENNSAIEAKKKEISELPRGRQFFEKKKIDKLTQDELENEKNRVCEQVHEKLKEHSLHAAIKKNWSKDVTGLKENMAWNSVFLLPISSVENFLKEIKRFEQELGGTGWRFEATGPWPAYHFSSFSSK</sequence>
<dbReference type="AlphaFoldDB" id="A0A6I2MHN0"/>
<keyword evidence="1" id="KW-0304">Gas vesicle</keyword>
<evidence type="ECO:0000313" key="5">
    <source>
        <dbReference type="Proteomes" id="UP000441585"/>
    </source>
</evidence>